<dbReference type="InterPro" id="IPR010730">
    <property type="entry name" value="HET"/>
</dbReference>
<comment type="caution">
    <text evidence="2">The sequence shown here is derived from an EMBL/GenBank/DDBJ whole genome shotgun (WGS) entry which is preliminary data.</text>
</comment>
<name>A0AA43QUS0_9LECA</name>
<evidence type="ECO:0000313" key="3">
    <source>
        <dbReference type="Proteomes" id="UP001161017"/>
    </source>
</evidence>
<dbReference type="Proteomes" id="UP001161017">
    <property type="component" value="Unassembled WGS sequence"/>
</dbReference>
<sequence>MAESPAAHLQCFQAMDVSEENKLALLRNDPAAFPEAIDEAKSLLSEIERLCPDEAQQFGLKKDIIGSVPFKLLHEPASQSGNNATGVGMHFESYITLSYCWRCADWTPTEGLGDVAPGWPISCRMLRSLLQQRRGFNEGIWVDERCINQSDESEKSHAISAMDLIYKRARLVVVAIEDVSFSEAEALVIQRFVADAEADADGDERPSLGDEVLFQILVKLASARWFQRAWCSHEFQLSKDLVFLLATENDILELPIAVLQNLGTIAFKTARPAEARNELMRATSFICQLIWRSTERPKGDRSYRTIKMDFSTIDRLKCNVETDKISISLNIAGLQVYYMGRRQSRDQCRWLLAIITLCTGDATVFGGDRGFLRRRTSILDGLD</sequence>
<dbReference type="PANTHER" id="PTHR24148">
    <property type="entry name" value="ANKYRIN REPEAT DOMAIN-CONTAINING PROTEIN 39 HOMOLOG-RELATED"/>
    <property type="match status" value="1"/>
</dbReference>
<gene>
    <name evidence="2" type="ORF">OHK93_004739</name>
</gene>
<reference evidence="2" key="1">
    <citation type="journal article" date="2023" name="Genome Biol. Evol.">
        <title>First Whole Genome Sequence and Flow Cytometry Genome Size Data for the Lichen-Forming Fungus Ramalina farinacea (Ascomycota).</title>
        <authorList>
            <person name="Llewellyn T."/>
            <person name="Mian S."/>
            <person name="Hill R."/>
            <person name="Leitch I.J."/>
            <person name="Gaya E."/>
        </authorList>
    </citation>
    <scope>NUCLEOTIDE SEQUENCE</scope>
    <source>
        <strain evidence="2">LIQ254RAFAR</strain>
    </source>
</reference>
<feature type="domain" description="Heterokaryon incompatibility" evidence="1">
    <location>
        <begin position="94"/>
        <end position="234"/>
    </location>
</feature>
<keyword evidence="3" id="KW-1185">Reference proteome</keyword>
<dbReference type="PANTHER" id="PTHR24148:SF73">
    <property type="entry name" value="HET DOMAIN PROTEIN (AFU_ORTHOLOGUE AFUA_8G01020)"/>
    <property type="match status" value="1"/>
</dbReference>
<dbReference type="EMBL" id="JAPUFD010000022">
    <property type="protein sequence ID" value="MDI1492955.1"/>
    <property type="molecule type" value="Genomic_DNA"/>
</dbReference>
<evidence type="ECO:0000313" key="2">
    <source>
        <dbReference type="EMBL" id="MDI1492955.1"/>
    </source>
</evidence>
<accession>A0AA43QUS0</accession>
<dbReference type="Pfam" id="PF06985">
    <property type="entry name" value="HET"/>
    <property type="match status" value="1"/>
</dbReference>
<dbReference type="AlphaFoldDB" id="A0AA43QUS0"/>
<protein>
    <recommendedName>
        <fullName evidence="1">Heterokaryon incompatibility domain-containing protein</fullName>
    </recommendedName>
</protein>
<proteinExistence type="predicted"/>
<organism evidence="2 3">
    <name type="scientific">Ramalina farinacea</name>
    <dbReference type="NCBI Taxonomy" id="258253"/>
    <lineage>
        <taxon>Eukaryota</taxon>
        <taxon>Fungi</taxon>
        <taxon>Dikarya</taxon>
        <taxon>Ascomycota</taxon>
        <taxon>Pezizomycotina</taxon>
        <taxon>Lecanoromycetes</taxon>
        <taxon>OSLEUM clade</taxon>
        <taxon>Lecanoromycetidae</taxon>
        <taxon>Lecanorales</taxon>
        <taxon>Lecanorineae</taxon>
        <taxon>Ramalinaceae</taxon>
        <taxon>Ramalina</taxon>
    </lineage>
</organism>
<dbReference type="InterPro" id="IPR052895">
    <property type="entry name" value="HetReg/Transcr_Mod"/>
</dbReference>
<evidence type="ECO:0000259" key="1">
    <source>
        <dbReference type="Pfam" id="PF06985"/>
    </source>
</evidence>